<protein>
    <submittedName>
        <fullName evidence="2">Uncharacterized protein</fullName>
    </submittedName>
</protein>
<dbReference type="AlphaFoldDB" id="A0A6S7BCD0"/>
<gene>
    <name evidence="2" type="ORF">LMG28138_01918</name>
</gene>
<proteinExistence type="predicted"/>
<evidence type="ECO:0000313" key="3">
    <source>
        <dbReference type="Proteomes" id="UP000494115"/>
    </source>
</evidence>
<reference evidence="2 3" key="1">
    <citation type="submission" date="2020-04" db="EMBL/GenBank/DDBJ databases">
        <authorList>
            <person name="De Canck E."/>
        </authorList>
    </citation>
    <scope>NUCLEOTIDE SEQUENCE [LARGE SCALE GENOMIC DNA]</scope>
    <source>
        <strain evidence="2 3">LMG 28138</strain>
    </source>
</reference>
<organism evidence="2 3">
    <name type="scientific">Pararobbsia alpina</name>
    <dbReference type="NCBI Taxonomy" id="621374"/>
    <lineage>
        <taxon>Bacteria</taxon>
        <taxon>Pseudomonadati</taxon>
        <taxon>Pseudomonadota</taxon>
        <taxon>Betaproteobacteria</taxon>
        <taxon>Burkholderiales</taxon>
        <taxon>Burkholderiaceae</taxon>
        <taxon>Pararobbsia</taxon>
    </lineage>
</organism>
<evidence type="ECO:0000313" key="2">
    <source>
        <dbReference type="EMBL" id="CAB3784970.1"/>
    </source>
</evidence>
<feature type="region of interest" description="Disordered" evidence="1">
    <location>
        <begin position="72"/>
        <end position="96"/>
    </location>
</feature>
<feature type="compositionally biased region" description="Basic and acidic residues" evidence="1">
    <location>
        <begin position="76"/>
        <end position="96"/>
    </location>
</feature>
<sequence length="181" mass="20098">MRRGTEETEAGQKPNARSTALGFIEKMHAHALAGGHPVTNSVRKLPLLAGMSPRVSQPRMREPGRIAVVGRLGQRVGDDKHKGRKKNDERPHPVRNQIEHDAPTSAFILTSLISARNPSGLIAGRPRARLKDAAGVIGYRYEWRPNAGCRYRNDAGIQVRWRAVSREIAFARSARVDRTND</sequence>
<keyword evidence="3" id="KW-1185">Reference proteome</keyword>
<name>A0A6S7BCD0_9BURK</name>
<dbReference type="Proteomes" id="UP000494115">
    <property type="component" value="Unassembled WGS sequence"/>
</dbReference>
<accession>A0A6S7BCD0</accession>
<dbReference type="EMBL" id="CADIKM010000006">
    <property type="protein sequence ID" value="CAB3784970.1"/>
    <property type="molecule type" value="Genomic_DNA"/>
</dbReference>
<evidence type="ECO:0000256" key="1">
    <source>
        <dbReference type="SAM" id="MobiDB-lite"/>
    </source>
</evidence>